<keyword evidence="2" id="KW-0521">NADP</keyword>
<sequence length="526" mass="58077">MDSKDLFDISNWACIVTGGGTGIGLMIPQALVNHGARVYITSRRKFVLDNAVVTWGSSLAHPKGRLIALECDITDKKSIQKLVEEVEKGDESAKQLSEELFGEDLVKCEDVYRTNVIGHLFTTAAFIPFLAATATVHPSRAAIHLTTLLAQELRRDGANVNTIAPGILPSEITTQESDEANKSEIPTGDDYGERKAIPAGRPGMDEDIAQAVLMLACNQYAYGQTIAIDGGYLRHHPRWNAVIVSWIVTAWCTTCLFFATTNTYVRAGLSTGAFRSTIIDSSMTFSPASSIFLLVLLMHSVAVYSSPVNLALLNKREPGTIDNNANATHDLYRRVDFDKPNLILGYLAVPQKTAEEFNAHGFTAIPVPRSSNPLGNDGTYVEATAIPDKHLPEESSQCAVFINTLEMVRTLRGFVDDVKSPAYNQPKYLTYFIEDLQKEWKNKGKHFVPGPPLLAARMQKGWTQLVVLVPYHYLLKSPSNPKQPSGENHLKLSLKCTPKGTSMDVKLPPPEWEQWGFEYWPKGLKS</sequence>
<feature type="region of interest" description="Disordered" evidence="4">
    <location>
        <begin position="174"/>
        <end position="200"/>
    </location>
</feature>
<dbReference type="Gene3D" id="3.40.50.720">
    <property type="entry name" value="NAD(P)-binding Rossmann-like Domain"/>
    <property type="match status" value="1"/>
</dbReference>
<dbReference type="Proteomes" id="UP001150217">
    <property type="component" value="Unassembled WGS sequence"/>
</dbReference>
<dbReference type="InterPro" id="IPR002347">
    <property type="entry name" value="SDR_fam"/>
</dbReference>
<reference evidence="6" key="1">
    <citation type="submission" date="2022-08" db="EMBL/GenBank/DDBJ databases">
        <title>A Global Phylogenomic Analysis of the Shiitake Genus Lentinula.</title>
        <authorList>
            <consortium name="DOE Joint Genome Institute"/>
            <person name="Sierra-Patev S."/>
            <person name="Min B."/>
            <person name="Naranjo-Ortiz M."/>
            <person name="Looney B."/>
            <person name="Konkel Z."/>
            <person name="Slot J.C."/>
            <person name="Sakamoto Y."/>
            <person name="Steenwyk J.L."/>
            <person name="Rokas A."/>
            <person name="Carro J."/>
            <person name="Camarero S."/>
            <person name="Ferreira P."/>
            <person name="Molpeceres G."/>
            <person name="Ruiz-Duenas F.J."/>
            <person name="Serrano A."/>
            <person name="Henrissat B."/>
            <person name="Drula E."/>
            <person name="Hughes K.W."/>
            <person name="Mata J.L."/>
            <person name="Ishikawa N.K."/>
            <person name="Vargas-Isla R."/>
            <person name="Ushijima S."/>
            <person name="Smith C.A."/>
            <person name="Ahrendt S."/>
            <person name="Andreopoulos W."/>
            <person name="He G."/>
            <person name="Labutti K."/>
            <person name="Lipzen A."/>
            <person name="Ng V."/>
            <person name="Riley R."/>
            <person name="Sandor L."/>
            <person name="Barry K."/>
            <person name="Martinez A.T."/>
            <person name="Xiao Y."/>
            <person name="Gibbons J.G."/>
            <person name="Terashima K."/>
            <person name="Grigoriev I.V."/>
            <person name="Hibbett D.S."/>
        </authorList>
    </citation>
    <scope>NUCLEOTIDE SEQUENCE</scope>
    <source>
        <strain evidence="6">RHP3577 ss4</strain>
    </source>
</reference>
<evidence type="ECO:0000256" key="5">
    <source>
        <dbReference type="SAM" id="Phobius"/>
    </source>
</evidence>
<comment type="caution">
    <text evidence="6">The sequence shown here is derived from an EMBL/GenBank/DDBJ whole genome shotgun (WGS) entry which is preliminary data.</text>
</comment>
<evidence type="ECO:0000256" key="2">
    <source>
        <dbReference type="ARBA" id="ARBA00022857"/>
    </source>
</evidence>
<evidence type="ECO:0000256" key="1">
    <source>
        <dbReference type="ARBA" id="ARBA00006484"/>
    </source>
</evidence>
<dbReference type="InterPro" id="IPR036291">
    <property type="entry name" value="NAD(P)-bd_dom_sf"/>
</dbReference>
<evidence type="ECO:0000313" key="7">
    <source>
        <dbReference type="Proteomes" id="UP001150217"/>
    </source>
</evidence>
<keyword evidence="3" id="KW-0560">Oxidoreductase</keyword>
<keyword evidence="5" id="KW-1133">Transmembrane helix</keyword>
<keyword evidence="5" id="KW-0812">Transmembrane</keyword>
<comment type="similarity">
    <text evidence="1">Belongs to the short-chain dehydrogenases/reductases (SDR) family.</text>
</comment>
<feature type="transmembrane region" description="Helical" evidence="5">
    <location>
        <begin position="285"/>
        <end position="306"/>
    </location>
</feature>
<protein>
    <recommendedName>
        <fullName evidence="8">NAD(P)-binding protein</fullName>
    </recommendedName>
</protein>
<feature type="transmembrane region" description="Helical" evidence="5">
    <location>
        <begin position="241"/>
        <end position="265"/>
    </location>
</feature>
<evidence type="ECO:0008006" key="8">
    <source>
        <dbReference type="Google" id="ProtNLM"/>
    </source>
</evidence>
<name>A0ABQ8VYC6_9AGAR</name>
<keyword evidence="5" id="KW-0472">Membrane</keyword>
<evidence type="ECO:0000256" key="3">
    <source>
        <dbReference type="ARBA" id="ARBA00023002"/>
    </source>
</evidence>
<dbReference type="PANTHER" id="PTHR43618:SF4">
    <property type="entry name" value="SHORT CHAIN DEHYDROGENASE_REDUCTASE FAMILY (AFU_ORTHOLOGUE AFUA_7G04540)"/>
    <property type="match status" value="1"/>
</dbReference>
<dbReference type="PANTHER" id="PTHR43618">
    <property type="entry name" value="7-ALPHA-HYDROXYSTEROID DEHYDROGENASE"/>
    <property type="match status" value="1"/>
</dbReference>
<dbReference type="EMBL" id="JANVFT010000002">
    <property type="protein sequence ID" value="KAJ4501393.1"/>
    <property type="molecule type" value="Genomic_DNA"/>
</dbReference>
<dbReference type="Pfam" id="PF13561">
    <property type="entry name" value="adh_short_C2"/>
    <property type="match status" value="1"/>
</dbReference>
<keyword evidence="7" id="KW-1185">Reference proteome</keyword>
<evidence type="ECO:0000256" key="4">
    <source>
        <dbReference type="SAM" id="MobiDB-lite"/>
    </source>
</evidence>
<evidence type="ECO:0000313" key="6">
    <source>
        <dbReference type="EMBL" id="KAJ4501393.1"/>
    </source>
</evidence>
<gene>
    <name evidence="6" type="ORF">C8R41DRAFT_913404</name>
</gene>
<organism evidence="6 7">
    <name type="scientific">Lentinula lateritia</name>
    <dbReference type="NCBI Taxonomy" id="40482"/>
    <lineage>
        <taxon>Eukaryota</taxon>
        <taxon>Fungi</taxon>
        <taxon>Dikarya</taxon>
        <taxon>Basidiomycota</taxon>
        <taxon>Agaricomycotina</taxon>
        <taxon>Agaricomycetes</taxon>
        <taxon>Agaricomycetidae</taxon>
        <taxon>Agaricales</taxon>
        <taxon>Marasmiineae</taxon>
        <taxon>Omphalotaceae</taxon>
        <taxon>Lentinula</taxon>
    </lineage>
</organism>
<dbReference type="InterPro" id="IPR052178">
    <property type="entry name" value="Sec_Metab_Biosynth_SDR"/>
</dbReference>
<dbReference type="PRINTS" id="PR00081">
    <property type="entry name" value="GDHRDH"/>
</dbReference>
<dbReference type="Pfam" id="PF00106">
    <property type="entry name" value="adh_short"/>
    <property type="match status" value="1"/>
</dbReference>
<dbReference type="SUPFAM" id="SSF51735">
    <property type="entry name" value="NAD(P)-binding Rossmann-fold domains"/>
    <property type="match status" value="1"/>
</dbReference>
<accession>A0ABQ8VYC6</accession>
<proteinExistence type="inferred from homology"/>